<comment type="caution">
    <text evidence="1">The sequence shown here is derived from an EMBL/GenBank/DDBJ whole genome shotgun (WGS) entry which is preliminary data.</text>
</comment>
<evidence type="ECO:0000313" key="1">
    <source>
        <dbReference type="EMBL" id="MBI4132915.1"/>
    </source>
</evidence>
<organism evidence="1 2">
    <name type="scientific">Candidatus Sungiibacteriota bacterium</name>
    <dbReference type="NCBI Taxonomy" id="2750080"/>
    <lineage>
        <taxon>Bacteria</taxon>
        <taxon>Candidatus Sungiibacteriota</taxon>
    </lineage>
</organism>
<evidence type="ECO:0000313" key="2">
    <source>
        <dbReference type="Proteomes" id="UP000756703"/>
    </source>
</evidence>
<reference evidence="1" key="1">
    <citation type="submission" date="2020-07" db="EMBL/GenBank/DDBJ databases">
        <title>Huge and variable diversity of episymbiotic CPR bacteria and DPANN archaea in groundwater ecosystems.</title>
        <authorList>
            <person name="He C.Y."/>
            <person name="Keren R."/>
            <person name="Whittaker M."/>
            <person name="Farag I.F."/>
            <person name="Doudna J."/>
            <person name="Cate J.H.D."/>
            <person name="Banfield J.F."/>
        </authorList>
    </citation>
    <scope>NUCLEOTIDE SEQUENCE</scope>
    <source>
        <strain evidence="1">NC_groundwater_1225_Ag_S-0.1um_56_177</strain>
    </source>
</reference>
<dbReference type="AlphaFoldDB" id="A0A932YXI9"/>
<accession>A0A932YXI9</accession>
<sequence length="85" mass="10136">MAFVVHPRYRDTLGYIAASIRGLHKELFRAQNKGEELEFSLTERQLEKLKAREHQAALLALRGFVSVYEEYREMKRKRAKRSRKK</sequence>
<gene>
    <name evidence="1" type="ORF">HY473_02415</name>
</gene>
<protein>
    <submittedName>
        <fullName evidence="1">Uncharacterized protein</fullName>
    </submittedName>
</protein>
<dbReference type="EMBL" id="JACQMI010000015">
    <property type="protein sequence ID" value="MBI4132915.1"/>
    <property type="molecule type" value="Genomic_DNA"/>
</dbReference>
<dbReference type="Proteomes" id="UP000756703">
    <property type="component" value="Unassembled WGS sequence"/>
</dbReference>
<name>A0A932YXI9_9BACT</name>
<proteinExistence type="predicted"/>